<keyword evidence="2" id="KW-1185">Reference proteome</keyword>
<dbReference type="Proteomes" id="UP000799118">
    <property type="component" value="Unassembled WGS sequence"/>
</dbReference>
<reference evidence="1" key="1">
    <citation type="journal article" date="2019" name="Environ. Microbiol.">
        <title>Fungal ecological strategies reflected in gene transcription - a case study of two litter decomposers.</title>
        <authorList>
            <person name="Barbi F."/>
            <person name="Kohler A."/>
            <person name="Barry K."/>
            <person name="Baskaran P."/>
            <person name="Daum C."/>
            <person name="Fauchery L."/>
            <person name="Ihrmark K."/>
            <person name="Kuo A."/>
            <person name="LaButti K."/>
            <person name="Lipzen A."/>
            <person name="Morin E."/>
            <person name="Grigoriev I.V."/>
            <person name="Henrissat B."/>
            <person name="Lindahl B."/>
            <person name="Martin F."/>
        </authorList>
    </citation>
    <scope>NUCLEOTIDE SEQUENCE</scope>
    <source>
        <strain evidence="1">JB14</strain>
    </source>
</reference>
<sequence>MSFLRKRSALCGETYSFSIGKLLGATTDDDVFTVISIGPECLSSNLEELKEKELDFPKPLGELAEHFLSGPDVYKIYNVANIPQKMDHYSNGKILPDGF</sequence>
<organism evidence="1 2">
    <name type="scientific">Gymnopus androsaceus JB14</name>
    <dbReference type="NCBI Taxonomy" id="1447944"/>
    <lineage>
        <taxon>Eukaryota</taxon>
        <taxon>Fungi</taxon>
        <taxon>Dikarya</taxon>
        <taxon>Basidiomycota</taxon>
        <taxon>Agaricomycotina</taxon>
        <taxon>Agaricomycetes</taxon>
        <taxon>Agaricomycetidae</taxon>
        <taxon>Agaricales</taxon>
        <taxon>Marasmiineae</taxon>
        <taxon>Omphalotaceae</taxon>
        <taxon>Gymnopus</taxon>
    </lineage>
</organism>
<proteinExistence type="predicted"/>
<dbReference type="AlphaFoldDB" id="A0A6A4HR45"/>
<protein>
    <submittedName>
        <fullName evidence="1">Uncharacterized protein</fullName>
    </submittedName>
</protein>
<accession>A0A6A4HR45</accession>
<dbReference type="EMBL" id="ML769469">
    <property type="protein sequence ID" value="KAE9399504.1"/>
    <property type="molecule type" value="Genomic_DNA"/>
</dbReference>
<gene>
    <name evidence="1" type="ORF">BT96DRAFT_993967</name>
</gene>
<name>A0A6A4HR45_9AGAR</name>
<evidence type="ECO:0000313" key="2">
    <source>
        <dbReference type="Proteomes" id="UP000799118"/>
    </source>
</evidence>
<evidence type="ECO:0000313" key="1">
    <source>
        <dbReference type="EMBL" id="KAE9399504.1"/>
    </source>
</evidence>